<protein>
    <submittedName>
        <fullName evidence="2">AAA family ATPase</fullName>
    </submittedName>
</protein>
<organism evidence="2 3">
    <name type="scientific">Acinetobacter defluvii</name>
    <dbReference type="NCBI Taxonomy" id="1871111"/>
    <lineage>
        <taxon>Bacteria</taxon>
        <taxon>Pseudomonadati</taxon>
        <taxon>Pseudomonadota</taxon>
        <taxon>Gammaproteobacteria</taxon>
        <taxon>Moraxellales</taxon>
        <taxon>Moraxellaceae</taxon>
        <taxon>Acinetobacter</taxon>
    </lineage>
</organism>
<dbReference type="PANTHER" id="PTHR32182:SF25">
    <property type="entry name" value="SLR1056 PROTEIN"/>
    <property type="match status" value="1"/>
</dbReference>
<dbReference type="Proteomes" id="UP000245977">
    <property type="component" value="Chromosome"/>
</dbReference>
<dbReference type="GO" id="GO:0000731">
    <property type="term" value="P:DNA synthesis involved in DNA repair"/>
    <property type="evidence" value="ECO:0007669"/>
    <property type="project" value="TreeGrafter"/>
</dbReference>
<dbReference type="FunFam" id="3.40.50.300:FF:002708">
    <property type="entry name" value="FeS assembly ATPase SufC"/>
    <property type="match status" value="1"/>
</dbReference>
<dbReference type="OrthoDB" id="104167at2"/>
<name>A0A2S2FBN3_9GAMM</name>
<accession>A0A2S2FBN3</accession>
<keyword evidence="3" id="KW-1185">Reference proteome</keyword>
<dbReference type="SUPFAM" id="SSF52540">
    <property type="entry name" value="P-loop containing nucleoside triphosphate hydrolases"/>
    <property type="match status" value="1"/>
</dbReference>
<dbReference type="Pfam" id="PF13304">
    <property type="entry name" value="AAA_21"/>
    <property type="match status" value="1"/>
</dbReference>
<dbReference type="AlphaFoldDB" id="A0A2S2FBN3"/>
<dbReference type="Gene3D" id="3.40.50.300">
    <property type="entry name" value="P-loop containing nucleotide triphosphate hydrolases"/>
    <property type="match status" value="2"/>
</dbReference>
<dbReference type="GO" id="GO:0006302">
    <property type="term" value="P:double-strand break repair"/>
    <property type="evidence" value="ECO:0007669"/>
    <property type="project" value="TreeGrafter"/>
</dbReference>
<dbReference type="PIRSF" id="PIRSF029347">
    <property type="entry name" value="RecF"/>
    <property type="match status" value="1"/>
</dbReference>
<dbReference type="EMBL" id="CP029397">
    <property type="protein sequence ID" value="AWL28359.1"/>
    <property type="molecule type" value="Genomic_DNA"/>
</dbReference>
<dbReference type="RefSeq" id="WP_065995259.1">
    <property type="nucleotide sequence ID" value="NZ_CP029397.2"/>
</dbReference>
<dbReference type="GO" id="GO:0005524">
    <property type="term" value="F:ATP binding"/>
    <property type="evidence" value="ECO:0007669"/>
    <property type="project" value="InterPro"/>
</dbReference>
<dbReference type="GO" id="GO:0016887">
    <property type="term" value="F:ATP hydrolysis activity"/>
    <property type="evidence" value="ECO:0007669"/>
    <property type="project" value="InterPro"/>
</dbReference>
<evidence type="ECO:0000313" key="2">
    <source>
        <dbReference type="EMBL" id="AWL28359.1"/>
    </source>
</evidence>
<dbReference type="InterPro" id="IPR027417">
    <property type="entry name" value="P-loop_NTPase"/>
</dbReference>
<dbReference type="KEGG" id="adv:DJ533_07150"/>
<feature type="domain" description="ATPase AAA-type core" evidence="1">
    <location>
        <begin position="23"/>
        <end position="336"/>
    </location>
</feature>
<dbReference type="PANTHER" id="PTHR32182">
    <property type="entry name" value="DNA REPLICATION AND REPAIR PROTEIN RECF"/>
    <property type="match status" value="1"/>
</dbReference>
<evidence type="ECO:0000313" key="3">
    <source>
        <dbReference type="Proteomes" id="UP000245977"/>
    </source>
</evidence>
<reference evidence="2" key="1">
    <citation type="submission" date="2019-08" db="EMBL/GenBank/DDBJ databases">
        <title>The complete genome of Acinetobacter defluvii strain WCHAD010030.</title>
        <authorList>
            <person name="Hu Y."/>
            <person name="Qin J."/>
            <person name="Feng Y."/>
            <person name="Zong Z."/>
        </authorList>
    </citation>
    <scope>NUCLEOTIDE SEQUENCE</scope>
    <source>
        <strain evidence="2">WCHA30</strain>
    </source>
</reference>
<dbReference type="InterPro" id="IPR003959">
    <property type="entry name" value="ATPase_AAA_core"/>
</dbReference>
<sequence>MIQSVTIKGFRSIRNMTLALKQLNIISGANGCGKSNLYKAVRLLHEAANGRLSQAIAEEGGIQKVMWAGGHRAGDRAKDPKRMILSVDMQDYDYQMEIGFPEPLISLFALDPLVKKENIWLSGYQRRRMSELMERVNQAAFLKNVEGERMSYPMTLTQEDSIFGQLSDPHLYPEVSQVRETMKNWRFYHEFSVSSNSPMRVPQVGIRSPILAHDGANLAAAFETLRERGQSESLYAVLEKAFPNTQFYVEELGGRFQMMMKRAGILRALESAEFSDGTLRFLCLAVALLSPRPPSFMALNEPENSLHPDLLPALAMLIAEASHYTQLWVTSHSPDLAEMIGHYKEVQHIQLDQKDGETIVVAMSER</sequence>
<proteinExistence type="predicted"/>
<gene>
    <name evidence="2" type="ORF">DJ533_07150</name>
</gene>
<dbReference type="InterPro" id="IPR014555">
    <property type="entry name" value="RecF-like"/>
</dbReference>
<evidence type="ECO:0000259" key="1">
    <source>
        <dbReference type="Pfam" id="PF13304"/>
    </source>
</evidence>